<evidence type="ECO:0000256" key="1">
    <source>
        <dbReference type="SAM" id="Coils"/>
    </source>
</evidence>
<dbReference type="Proteomes" id="UP000774617">
    <property type="component" value="Unassembled WGS sequence"/>
</dbReference>
<dbReference type="EMBL" id="JAGTJR010000007">
    <property type="protein sequence ID" value="KAH7057186.1"/>
    <property type="molecule type" value="Genomic_DNA"/>
</dbReference>
<organism evidence="2 3">
    <name type="scientific">Macrophomina phaseolina</name>
    <dbReference type="NCBI Taxonomy" id="35725"/>
    <lineage>
        <taxon>Eukaryota</taxon>
        <taxon>Fungi</taxon>
        <taxon>Dikarya</taxon>
        <taxon>Ascomycota</taxon>
        <taxon>Pezizomycotina</taxon>
        <taxon>Dothideomycetes</taxon>
        <taxon>Dothideomycetes incertae sedis</taxon>
        <taxon>Botryosphaeriales</taxon>
        <taxon>Botryosphaeriaceae</taxon>
        <taxon>Macrophomina</taxon>
    </lineage>
</organism>
<evidence type="ECO:0000313" key="2">
    <source>
        <dbReference type="EMBL" id="KAH7057186.1"/>
    </source>
</evidence>
<sequence>MASTEGAGAMNNDNKEHVNVRKPLLHLRDVQLTDEPGFKAAVDTDDLLSFIRQNEPVWAGRSRQRLMQMNNNVRHLQLKVKEQARNNRKLELEKQDLIKEKNGLAKDNEKLWDNLEAMKNLQTDFFALHHTCSVLMDLVVVSPPVCLGAEGREVQWKAFMGRNQAILQKVKDKLQPSLPQGLSWEYVMRCVMKRYLQERVGVEDCDSSERSDG</sequence>
<name>A0ABQ8GIX3_9PEZI</name>
<keyword evidence="3" id="KW-1185">Reference proteome</keyword>
<proteinExistence type="predicted"/>
<reference evidence="2 3" key="1">
    <citation type="journal article" date="2021" name="Nat. Commun.">
        <title>Genetic determinants of endophytism in the Arabidopsis root mycobiome.</title>
        <authorList>
            <person name="Mesny F."/>
            <person name="Miyauchi S."/>
            <person name="Thiergart T."/>
            <person name="Pickel B."/>
            <person name="Atanasova L."/>
            <person name="Karlsson M."/>
            <person name="Huettel B."/>
            <person name="Barry K.W."/>
            <person name="Haridas S."/>
            <person name="Chen C."/>
            <person name="Bauer D."/>
            <person name="Andreopoulos W."/>
            <person name="Pangilinan J."/>
            <person name="LaButti K."/>
            <person name="Riley R."/>
            <person name="Lipzen A."/>
            <person name="Clum A."/>
            <person name="Drula E."/>
            <person name="Henrissat B."/>
            <person name="Kohler A."/>
            <person name="Grigoriev I.V."/>
            <person name="Martin F.M."/>
            <person name="Hacquard S."/>
        </authorList>
    </citation>
    <scope>NUCLEOTIDE SEQUENCE [LARGE SCALE GENOMIC DNA]</scope>
    <source>
        <strain evidence="2 3">MPI-SDFR-AT-0080</strain>
    </source>
</reference>
<gene>
    <name evidence="2" type="ORF">B0J12DRAFT_697059</name>
</gene>
<keyword evidence="1" id="KW-0175">Coiled coil</keyword>
<accession>A0ABQ8GIX3</accession>
<feature type="coiled-coil region" evidence="1">
    <location>
        <begin position="66"/>
        <end position="107"/>
    </location>
</feature>
<evidence type="ECO:0000313" key="3">
    <source>
        <dbReference type="Proteomes" id="UP000774617"/>
    </source>
</evidence>
<protein>
    <submittedName>
        <fullName evidence="2">Uncharacterized protein</fullName>
    </submittedName>
</protein>
<comment type="caution">
    <text evidence="2">The sequence shown here is derived from an EMBL/GenBank/DDBJ whole genome shotgun (WGS) entry which is preliminary data.</text>
</comment>